<dbReference type="SUPFAM" id="SSF46785">
    <property type="entry name" value="Winged helix' DNA-binding domain"/>
    <property type="match status" value="1"/>
</dbReference>
<accession>A0A1I7G1T1</accession>
<keyword evidence="1" id="KW-0805">Transcription regulation</keyword>
<proteinExistence type="predicted"/>
<keyword evidence="5" id="KW-0808">Transferase</keyword>
<protein>
    <submittedName>
        <fullName evidence="5">cAMP-binding domain of CRP or a regulatory subunit of cAMP-dependent protein kinases</fullName>
    </submittedName>
</protein>
<evidence type="ECO:0000256" key="2">
    <source>
        <dbReference type="ARBA" id="ARBA00023125"/>
    </source>
</evidence>
<dbReference type="InterPro" id="IPR014710">
    <property type="entry name" value="RmlC-like_jellyroll"/>
</dbReference>
<dbReference type="AlphaFoldDB" id="A0A1I7G1T1"/>
<dbReference type="InterPro" id="IPR018490">
    <property type="entry name" value="cNMP-bd_dom_sf"/>
</dbReference>
<evidence type="ECO:0000256" key="1">
    <source>
        <dbReference type="ARBA" id="ARBA00023015"/>
    </source>
</evidence>
<dbReference type="Proteomes" id="UP000198693">
    <property type="component" value="Unassembled WGS sequence"/>
</dbReference>
<name>A0A1I7G1T1_9GAMM</name>
<dbReference type="GO" id="GO:0016301">
    <property type="term" value="F:kinase activity"/>
    <property type="evidence" value="ECO:0007669"/>
    <property type="project" value="UniProtKB-KW"/>
</dbReference>
<dbReference type="PROSITE" id="PS51063">
    <property type="entry name" value="HTH_CRP_2"/>
    <property type="match status" value="1"/>
</dbReference>
<gene>
    <name evidence="5" type="ORF">SAMN04487955_102181</name>
</gene>
<dbReference type="InterPro" id="IPR000595">
    <property type="entry name" value="cNMP-bd_dom"/>
</dbReference>
<dbReference type="InterPro" id="IPR012318">
    <property type="entry name" value="HTH_CRP"/>
</dbReference>
<dbReference type="InterPro" id="IPR036388">
    <property type="entry name" value="WH-like_DNA-bd_sf"/>
</dbReference>
<keyword evidence="5" id="KW-0418">Kinase</keyword>
<evidence type="ECO:0000313" key="5">
    <source>
        <dbReference type="EMBL" id="SFU42414.1"/>
    </source>
</evidence>
<dbReference type="InterPro" id="IPR036390">
    <property type="entry name" value="WH_DNA-bd_sf"/>
</dbReference>
<keyword evidence="6" id="KW-1185">Reference proteome</keyword>
<dbReference type="CDD" id="cd00038">
    <property type="entry name" value="CAP_ED"/>
    <property type="match status" value="1"/>
</dbReference>
<dbReference type="GO" id="GO:0003677">
    <property type="term" value="F:DNA binding"/>
    <property type="evidence" value="ECO:0007669"/>
    <property type="project" value="UniProtKB-KW"/>
</dbReference>
<dbReference type="SUPFAM" id="SSF51206">
    <property type="entry name" value="cAMP-binding domain-like"/>
    <property type="match status" value="1"/>
</dbReference>
<dbReference type="Gene3D" id="2.60.120.10">
    <property type="entry name" value="Jelly Rolls"/>
    <property type="match status" value="1"/>
</dbReference>
<feature type="domain" description="HTH crp-type" evidence="4">
    <location>
        <begin position="140"/>
        <end position="214"/>
    </location>
</feature>
<dbReference type="EMBL" id="FPBP01000002">
    <property type="protein sequence ID" value="SFU42414.1"/>
    <property type="molecule type" value="Genomic_DNA"/>
</dbReference>
<keyword evidence="3" id="KW-0804">Transcription</keyword>
<keyword evidence="2" id="KW-0238">DNA-binding</keyword>
<dbReference type="STRING" id="463301.SAMN04487955_102181"/>
<evidence type="ECO:0000259" key="4">
    <source>
        <dbReference type="PROSITE" id="PS51063"/>
    </source>
</evidence>
<dbReference type="Pfam" id="PF00027">
    <property type="entry name" value="cNMP_binding"/>
    <property type="match status" value="1"/>
</dbReference>
<dbReference type="Gene3D" id="1.10.10.10">
    <property type="entry name" value="Winged helix-like DNA-binding domain superfamily/Winged helix DNA-binding domain"/>
    <property type="match status" value="1"/>
</dbReference>
<sequence>MTKLNNFQTHTSEDIKLLEGAVCEERAFGKDEDVIREDSTANHVYLVVKGWVSRYRTNRHGKVQTLNFQIPGDFCNLHTNLTQKIEYSIGTLVPSVIAYIPHDRIEGIYRNHIRLTRSFNWLAFNEISILQEWLINVGSRASHQRLAHLLCELLIRARAAGLTVDHCFHLPLTQAQLGEAMGITHIHTNRVMKRLRAEGLITFENRILDIKDWAGIKEYADFDPRYLQLDNAEPELIRDL</sequence>
<evidence type="ECO:0000313" key="6">
    <source>
        <dbReference type="Proteomes" id="UP000198693"/>
    </source>
</evidence>
<evidence type="ECO:0000256" key="3">
    <source>
        <dbReference type="ARBA" id="ARBA00023163"/>
    </source>
</evidence>
<dbReference type="Pfam" id="PF13545">
    <property type="entry name" value="HTH_Crp_2"/>
    <property type="match status" value="1"/>
</dbReference>
<reference evidence="6" key="1">
    <citation type="submission" date="2016-10" db="EMBL/GenBank/DDBJ databases">
        <authorList>
            <person name="Varghese N."/>
            <person name="Submissions S."/>
        </authorList>
    </citation>
    <scope>NUCLEOTIDE SEQUENCE [LARGE SCALE GENOMIC DNA]</scope>
    <source>
        <strain evidence="6">CGMCC 1.6981</strain>
    </source>
</reference>
<dbReference type="GO" id="GO:0006355">
    <property type="term" value="P:regulation of DNA-templated transcription"/>
    <property type="evidence" value="ECO:0007669"/>
    <property type="project" value="InterPro"/>
</dbReference>
<organism evidence="5 6">
    <name type="scientific">Halomonas korlensis</name>
    <dbReference type="NCBI Taxonomy" id="463301"/>
    <lineage>
        <taxon>Bacteria</taxon>
        <taxon>Pseudomonadati</taxon>
        <taxon>Pseudomonadota</taxon>
        <taxon>Gammaproteobacteria</taxon>
        <taxon>Oceanospirillales</taxon>
        <taxon>Halomonadaceae</taxon>
        <taxon>Halomonas</taxon>
    </lineage>
</organism>